<dbReference type="InterPro" id="IPR024991">
    <property type="entry name" value="RING-H2_APC11"/>
</dbReference>
<evidence type="ECO:0000256" key="2">
    <source>
        <dbReference type="ARBA" id="ARBA00022618"/>
    </source>
</evidence>
<dbReference type="Proteomes" id="UP000242180">
    <property type="component" value="Unassembled WGS sequence"/>
</dbReference>
<dbReference type="GO" id="GO:0097602">
    <property type="term" value="F:cullin family protein binding"/>
    <property type="evidence" value="ECO:0007669"/>
    <property type="project" value="InterPro"/>
</dbReference>
<dbReference type="OMA" id="QWRWDTG"/>
<keyword evidence="5" id="KW-0498">Mitosis</keyword>
<dbReference type="FunCoup" id="A0A1X2HQX4">
    <property type="interactions" value="366"/>
</dbReference>
<keyword evidence="6" id="KW-0833">Ubl conjugation pathway</keyword>
<keyword evidence="3" id="KW-0479">Metal-binding</keyword>
<dbReference type="Gene3D" id="3.30.40.10">
    <property type="entry name" value="Zinc/RING finger domain, C3HC4 (zinc finger)"/>
    <property type="match status" value="1"/>
</dbReference>
<reference evidence="11 12" key="1">
    <citation type="submission" date="2016-07" db="EMBL/GenBank/DDBJ databases">
        <title>Pervasive Adenine N6-methylation of Active Genes in Fungi.</title>
        <authorList>
            <consortium name="DOE Joint Genome Institute"/>
            <person name="Mondo S.J."/>
            <person name="Dannebaum R.O."/>
            <person name="Kuo R.C."/>
            <person name="Labutti K."/>
            <person name="Haridas S."/>
            <person name="Kuo A."/>
            <person name="Salamov A."/>
            <person name="Ahrendt S.R."/>
            <person name="Lipzen A."/>
            <person name="Sullivan W."/>
            <person name="Andreopoulos W.B."/>
            <person name="Clum A."/>
            <person name="Lindquist E."/>
            <person name="Daum C."/>
            <person name="Ramamoorthy G.K."/>
            <person name="Gryganskyi A."/>
            <person name="Culley D."/>
            <person name="Magnuson J.K."/>
            <person name="James T.Y."/>
            <person name="O'Malley M.A."/>
            <person name="Stajich J.E."/>
            <person name="Spatafora J.W."/>
            <person name="Visel A."/>
            <person name="Grigoriev I.V."/>
        </authorList>
    </citation>
    <scope>NUCLEOTIDE SEQUENCE [LARGE SCALE GENOMIC DNA]</scope>
    <source>
        <strain evidence="11 12">NRRL 2496</strain>
    </source>
</reference>
<evidence type="ECO:0000256" key="8">
    <source>
        <dbReference type="ARBA" id="ARBA00023306"/>
    </source>
</evidence>
<dbReference type="GO" id="GO:0005680">
    <property type="term" value="C:anaphase-promoting complex"/>
    <property type="evidence" value="ECO:0007669"/>
    <property type="project" value="EnsemblFungi"/>
</dbReference>
<sequence>MKVHLKSWTMAAFWSWDVENADVCGICHNAYDACCPDCTIPGDECPLIWGECRHVFHLHCLMKWLGSSNSREICPMDRKPWQTAAAPT</sequence>
<keyword evidence="7" id="KW-0862">Zinc</keyword>
<accession>A0A1X2HQX4</accession>
<evidence type="ECO:0000256" key="9">
    <source>
        <dbReference type="PROSITE-ProRule" id="PRU00175"/>
    </source>
</evidence>
<feature type="domain" description="RING-type" evidence="10">
    <location>
        <begin position="35"/>
        <end position="78"/>
    </location>
</feature>
<gene>
    <name evidence="11" type="ORF">BCR43DRAFT_487421</name>
</gene>
<dbReference type="InParanoid" id="A0A1X2HQX4"/>
<keyword evidence="12" id="KW-1185">Reference proteome</keyword>
<dbReference type="Pfam" id="PF12861">
    <property type="entry name" value="zf-ANAPC11"/>
    <property type="match status" value="1"/>
</dbReference>
<evidence type="ECO:0000256" key="1">
    <source>
        <dbReference type="ARBA" id="ARBA00013928"/>
    </source>
</evidence>
<evidence type="ECO:0000256" key="4">
    <source>
        <dbReference type="ARBA" id="ARBA00022771"/>
    </source>
</evidence>
<dbReference type="GO" id="GO:0051301">
    <property type="term" value="P:cell division"/>
    <property type="evidence" value="ECO:0007669"/>
    <property type="project" value="UniProtKB-KW"/>
</dbReference>
<dbReference type="OrthoDB" id="1681166at2759"/>
<evidence type="ECO:0000256" key="7">
    <source>
        <dbReference type="ARBA" id="ARBA00022833"/>
    </source>
</evidence>
<dbReference type="InterPro" id="IPR051031">
    <property type="entry name" value="RING-box_E3_Ubiquitin_Ligase"/>
</dbReference>
<evidence type="ECO:0000256" key="6">
    <source>
        <dbReference type="ARBA" id="ARBA00022786"/>
    </source>
</evidence>
<keyword evidence="2" id="KW-0132">Cell division</keyword>
<evidence type="ECO:0000259" key="10">
    <source>
        <dbReference type="PROSITE" id="PS50089"/>
    </source>
</evidence>
<evidence type="ECO:0000256" key="3">
    <source>
        <dbReference type="ARBA" id="ARBA00022723"/>
    </source>
</evidence>
<dbReference type="InterPro" id="IPR013083">
    <property type="entry name" value="Znf_RING/FYVE/PHD"/>
</dbReference>
<name>A0A1X2HQX4_SYNRA</name>
<dbReference type="CDD" id="cd16456">
    <property type="entry name" value="RING-H2_APC11"/>
    <property type="match status" value="1"/>
</dbReference>
<protein>
    <recommendedName>
        <fullName evidence="1">Anaphase-promoting complex subunit 11</fullName>
    </recommendedName>
</protein>
<comment type="caution">
    <text evidence="11">The sequence shown here is derived from an EMBL/GenBank/DDBJ whole genome shotgun (WGS) entry which is preliminary data.</text>
</comment>
<dbReference type="PROSITE" id="PS50089">
    <property type="entry name" value="ZF_RING_2"/>
    <property type="match status" value="1"/>
</dbReference>
<keyword evidence="4 9" id="KW-0863">Zinc-finger</keyword>
<evidence type="ECO:0000256" key="5">
    <source>
        <dbReference type="ARBA" id="ARBA00022776"/>
    </source>
</evidence>
<dbReference type="EMBL" id="MCGN01000002">
    <property type="protein sequence ID" value="ORZ01741.1"/>
    <property type="molecule type" value="Genomic_DNA"/>
</dbReference>
<evidence type="ECO:0000313" key="12">
    <source>
        <dbReference type="Proteomes" id="UP000242180"/>
    </source>
</evidence>
<dbReference type="GO" id="GO:0008270">
    <property type="term" value="F:zinc ion binding"/>
    <property type="evidence" value="ECO:0007669"/>
    <property type="project" value="UniProtKB-KW"/>
</dbReference>
<dbReference type="InterPro" id="IPR001841">
    <property type="entry name" value="Znf_RING"/>
</dbReference>
<proteinExistence type="predicted"/>
<keyword evidence="8" id="KW-0131">Cell cycle</keyword>
<dbReference type="GO" id="GO:0031145">
    <property type="term" value="P:anaphase-promoting complex-dependent catabolic process"/>
    <property type="evidence" value="ECO:0007669"/>
    <property type="project" value="InterPro"/>
</dbReference>
<dbReference type="STRING" id="13706.A0A1X2HQX4"/>
<evidence type="ECO:0000313" key="11">
    <source>
        <dbReference type="EMBL" id="ORZ01741.1"/>
    </source>
</evidence>
<dbReference type="PANTHER" id="PTHR11210">
    <property type="entry name" value="RING BOX"/>
    <property type="match status" value="1"/>
</dbReference>
<dbReference type="GO" id="GO:0061630">
    <property type="term" value="F:ubiquitin protein ligase activity"/>
    <property type="evidence" value="ECO:0007669"/>
    <property type="project" value="InterPro"/>
</dbReference>
<dbReference type="AlphaFoldDB" id="A0A1X2HQX4"/>
<organism evidence="11 12">
    <name type="scientific">Syncephalastrum racemosum</name>
    <name type="common">Filamentous fungus</name>
    <dbReference type="NCBI Taxonomy" id="13706"/>
    <lineage>
        <taxon>Eukaryota</taxon>
        <taxon>Fungi</taxon>
        <taxon>Fungi incertae sedis</taxon>
        <taxon>Mucoromycota</taxon>
        <taxon>Mucoromycotina</taxon>
        <taxon>Mucoromycetes</taxon>
        <taxon>Mucorales</taxon>
        <taxon>Syncephalastraceae</taxon>
        <taxon>Syncephalastrum</taxon>
    </lineage>
</organism>
<dbReference type="SUPFAM" id="SSF57850">
    <property type="entry name" value="RING/U-box"/>
    <property type="match status" value="1"/>
</dbReference>